<sequence>MVLLFLGKWMVYLESGNREYLIKALNINLHNQSGTFWVHTHAGLQEQEGVYAASISDLPKPPAYHYTKEFAIVLSDWSNTNAAQILATLKKEGDFYSFKISNTTPHLQNLFMTTAKHPKE</sequence>
<dbReference type="EMBL" id="UGPB01000002">
    <property type="protein sequence ID" value="STY78837.1"/>
    <property type="molecule type" value="Genomic_DNA"/>
</dbReference>
<dbReference type="Gene3D" id="2.60.40.420">
    <property type="entry name" value="Cupredoxins - blue copper proteins"/>
    <property type="match status" value="1"/>
</dbReference>
<name>A0A378P2S6_9GAMM</name>
<evidence type="ECO:0000313" key="1">
    <source>
        <dbReference type="EMBL" id="STY78837.1"/>
    </source>
</evidence>
<dbReference type="AlphaFoldDB" id="A0A378P2S6"/>
<dbReference type="STRING" id="1122170.GCA_000701265_00122"/>
<accession>A0A378P2S6</accession>
<evidence type="ECO:0000313" key="2">
    <source>
        <dbReference type="Proteomes" id="UP000255297"/>
    </source>
</evidence>
<organism evidence="1 2">
    <name type="scientific">Legionella wadsworthii</name>
    <dbReference type="NCBI Taxonomy" id="28088"/>
    <lineage>
        <taxon>Bacteria</taxon>
        <taxon>Pseudomonadati</taxon>
        <taxon>Pseudomonadota</taxon>
        <taxon>Gammaproteobacteria</taxon>
        <taxon>Legionellales</taxon>
        <taxon>Legionellaceae</taxon>
        <taxon>Legionella</taxon>
    </lineage>
</organism>
<proteinExistence type="predicted"/>
<dbReference type="SUPFAM" id="SSF49503">
    <property type="entry name" value="Cupredoxins"/>
    <property type="match status" value="1"/>
</dbReference>
<dbReference type="InterPro" id="IPR008972">
    <property type="entry name" value="Cupredoxin"/>
</dbReference>
<gene>
    <name evidence="1" type="primary">copA_3</name>
    <name evidence="1" type="ORF">NCTC11532_03097</name>
</gene>
<dbReference type="Proteomes" id="UP000255297">
    <property type="component" value="Unassembled WGS sequence"/>
</dbReference>
<protein>
    <submittedName>
        <fullName evidence="1">Copper efflux ATPase</fullName>
    </submittedName>
</protein>
<reference evidence="1 2" key="1">
    <citation type="submission" date="2018-06" db="EMBL/GenBank/DDBJ databases">
        <authorList>
            <consortium name="Pathogen Informatics"/>
            <person name="Doyle S."/>
        </authorList>
    </citation>
    <scope>NUCLEOTIDE SEQUENCE [LARGE SCALE GENOMIC DNA]</scope>
    <source>
        <strain evidence="1 2">NCTC11532</strain>
    </source>
</reference>
<keyword evidence="2" id="KW-1185">Reference proteome</keyword>